<dbReference type="STRING" id="98765.A0A2R6NG72"/>
<accession>A0A2R6NG72</accession>
<keyword evidence="3" id="KW-0547">Nucleotide-binding</keyword>
<evidence type="ECO:0000256" key="5">
    <source>
        <dbReference type="ARBA" id="ARBA00022840"/>
    </source>
</evidence>
<feature type="compositionally biased region" description="Polar residues" evidence="6">
    <location>
        <begin position="139"/>
        <end position="151"/>
    </location>
</feature>
<evidence type="ECO:0000256" key="6">
    <source>
        <dbReference type="SAM" id="MobiDB-lite"/>
    </source>
</evidence>
<dbReference type="GO" id="GO:0031037">
    <property type="term" value="P:myosin II filament disassembly"/>
    <property type="evidence" value="ECO:0007669"/>
    <property type="project" value="TreeGrafter"/>
</dbReference>
<dbReference type="Proteomes" id="UP000186601">
    <property type="component" value="Unassembled WGS sequence"/>
</dbReference>
<organism evidence="8 9">
    <name type="scientific">Hermanssonia centrifuga</name>
    <dbReference type="NCBI Taxonomy" id="98765"/>
    <lineage>
        <taxon>Eukaryota</taxon>
        <taxon>Fungi</taxon>
        <taxon>Dikarya</taxon>
        <taxon>Basidiomycota</taxon>
        <taxon>Agaricomycotina</taxon>
        <taxon>Agaricomycetes</taxon>
        <taxon>Polyporales</taxon>
        <taxon>Meruliaceae</taxon>
        <taxon>Hermanssonia</taxon>
    </lineage>
</organism>
<dbReference type="Gene3D" id="3.20.200.10">
    <property type="entry name" value="MHCK/EF2 kinase"/>
    <property type="match status" value="1"/>
</dbReference>
<feature type="region of interest" description="Disordered" evidence="6">
    <location>
        <begin position="70"/>
        <end position="184"/>
    </location>
</feature>
<sequence>MEMYKQPKLLLFDPAHPNALDPQHQAIYEFYWSTKSRASVPSFNPSKRITILLIIKHELHREVLDWKEDNNKDGLGAVNSDAEDDGDDIPEMPGLPNSEVDCILGVSSKGKGNSDTKSKRARSRSMSQPAGPTSKRKTPTNQAARNLNQIPEDSEGDASLGVQKDTASGDQPPVIPHSEKTRCRADTEQRIVGPALNGPSTSKLQNALAVQDRLRTQAKSISKQIAIQVQLYPIPAIDFDTLLDGVRFAVDLNDVTNRFLVELFVDASTPNRIGNAGSFKTTHPAHIKLSHNHSEDDTGTILNVPAIVAKRLFVAQQTNPSDSTQTPRIKRVRMKATDELPQMLDEANCLHWGAALMTQVYNFVDNTLGRMSRASIDKAGLNIPRLRFVLSALAVPCNFNADPVYLLEERISDSFTKYIINSRLEPMADLIGPARDIADFLCFAQHVQYHLSDGQVFISDFQGGSKLLTDCQVITSGEYDGNFGIGNLSSVLERFESDHKCNRYCKFFKLEPYDPPNPTRNSTREDSCESDSVDDLYVPAGGQSGISS</sequence>
<feature type="compositionally biased region" description="Acidic residues" evidence="6">
    <location>
        <begin position="81"/>
        <end position="90"/>
    </location>
</feature>
<keyword evidence="2" id="KW-0808">Transferase</keyword>
<dbReference type="AlphaFoldDB" id="A0A2R6NG72"/>
<dbReference type="InterPro" id="IPR011009">
    <property type="entry name" value="Kinase-like_dom_sf"/>
</dbReference>
<evidence type="ECO:0000256" key="1">
    <source>
        <dbReference type="ARBA" id="ARBA00022527"/>
    </source>
</evidence>
<gene>
    <name evidence="8" type="ORF">PHLCEN_2v12654</name>
</gene>
<evidence type="ECO:0000259" key="7">
    <source>
        <dbReference type="PROSITE" id="PS51158"/>
    </source>
</evidence>
<dbReference type="GO" id="GO:1903013">
    <property type="term" value="P:response to differentiation-inducing factor 1"/>
    <property type="evidence" value="ECO:0007669"/>
    <property type="project" value="TreeGrafter"/>
</dbReference>
<evidence type="ECO:0000313" key="8">
    <source>
        <dbReference type="EMBL" id="PSR71387.1"/>
    </source>
</evidence>
<dbReference type="PANTHER" id="PTHR45992:SF2">
    <property type="entry name" value="EUKARYOTIC ELONGATION FACTOR 2 KINASE"/>
    <property type="match status" value="1"/>
</dbReference>
<dbReference type="SMART" id="SM00811">
    <property type="entry name" value="Alpha_kinase"/>
    <property type="match status" value="1"/>
</dbReference>
<dbReference type="Pfam" id="PF02816">
    <property type="entry name" value="Alpha_kinase"/>
    <property type="match status" value="1"/>
</dbReference>
<keyword evidence="5" id="KW-0067">ATP-binding</keyword>
<dbReference type="InterPro" id="IPR051852">
    <property type="entry name" value="Alpha-type_PK"/>
</dbReference>
<dbReference type="PROSITE" id="PS51158">
    <property type="entry name" value="ALPHA_KINASE"/>
    <property type="match status" value="1"/>
</dbReference>
<reference evidence="8 9" key="1">
    <citation type="submission" date="2018-02" db="EMBL/GenBank/DDBJ databases">
        <title>Genome sequence of the basidiomycete white-rot fungus Phlebia centrifuga.</title>
        <authorList>
            <person name="Granchi Z."/>
            <person name="Peng M."/>
            <person name="de Vries R.P."/>
            <person name="Hilden K."/>
            <person name="Makela M.R."/>
            <person name="Grigoriev I."/>
            <person name="Riley R."/>
        </authorList>
    </citation>
    <scope>NUCLEOTIDE SEQUENCE [LARGE SCALE GENOMIC DNA]</scope>
    <source>
        <strain evidence="8 9">FBCC195</strain>
    </source>
</reference>
<dbReference type="PANTHER" id="PTHR45992">
    <property type="entry name" value="EUKARYOTIC ELONGATION FACTOR 2 KINASE-RELATED"/>
    <property type="match status" value="1"/>
</dbReference>
<feature type="domain" description="Alpha-type protein kinase" evidence="7">
    <location>
        <begin position="212"/>
        <end position="513"/>
    </location>
</feature>
<dbReference type="OrthoDB" id="301415at2759"/>
<dbReference type="EMBL" id="MLYV02001285">
    <property type="protein sequence ID" value="PSR71387.1"/>
    <property type="molecule type" value="Genomic_DNA"/>
</dbReference>
<protein>
    <recommendedName>
        <fullName evidence="7">Alpha-type protein kinase domain-containing protein</fullName>
    </recommendedName>
</protein>
<evidence type="ECO:0000256" key="3">
    <source>
        <dbReference type="ARBA" id="ARBA00022741"/>
    </source>
</evidence>
<keyword evidence="1" id="KW-0723">Serine/threonine-protein kinase</keyword>
<feature type="region of interest" description="Disordered" evidence="6">
    <location>
        <begin position="514"/>
        <end position="548"/>
    </location>
</feature>
<comment type="caution">
    <text evidence="8">The sequence shown here is derived from an EMBL/GenBank/DDBJ whole genome shotgun (WGS) entry which is preliminary data.</text>
</comment>
<keyword evidence="9" id="KW-1185">Reference proteome</keyword>
<dbReference type="GO" id="GO:0004674">
    <property type="term" value="F:protein serine/threonine kinase activity"/>
    <property type="evidence" value="ECO:0007669"/>
    <property type="project" value="UniProtKB-KW"/>
</dbReference>
<evidence type="ECO:0000256" key="4">
    <source>
        <dbReference type="ARBA" id="ARBA00022777"/>
    </source>
</evidence>
<dbReference type="InterPro" id="IPR004166">
    <property type="entry name" value="a-kinase_dom"/>
</dbReference>
<dbReference type="GO" id="GO:0005524">
    <property type="term" value="F:ATP binding"/>
    <property type="evidence" value="ECO:0007669"/>
    <property type="project" value="UniProtKB-KW"/>
</dbReference>
<dbReference type="SUPFAM" id="SSF56112">
    <property type="entry name" value="Protein kinase-like (PK-like)"/>
    <property type="match status" value="1"/>
</dbReference>
<name>A0A2R6NG72_9APHY</name>
<proteinExistence type="predicted"/>
<keyword evidence="4" id="KW-0418">Kinase</keyword>
<evidence type="ECO:0000256" key="2">
    <source>
        <dbReference type="ARBA" id="ARBA00022679"/>
    </source>
</evidence>
<evidence type="ECO:0000313" key="9">
    <source>
        <dbReference type="Proteomes" id="UP000186601"/>
    </source>
</evidence>